<dbReference type="SMART" id="SM00829">
    <property type="entry name" value="PKS_ER"/>
    <property type="match status" value="1"/>
</dbReference>
<dbReference type="EMBL" id="KZ302094">
    <property type="protein sequence ID" value="PFH47748.1"/>
    <property type="molecule type" value="Genomic_DNA"/>
</dbReference>
<dbReference type="PANTHER" id="PTHR43205">
    <property type="entry name" value="PROSTAGLANDIN REDUCTASE"/>
    <property type="match status" value="1"/>
</dbReference>
<dbReference type="Pfam" id="PF00107">
    <property type="entry name" value="ADH_zinc_N"/>
    <property type="match status" value="1"/>
</dbReference>
<sequence length="339" mass="37088">MPIVNNARLFFNEIPPQGLPSADSTFKYDQTETVDLDGVDLQGGILIKVIALSLDPYMRNRMRPVDTEGDMPAFELHQVVTGFGVGSVIRSGTPNYPTGAHVYGFMPFQQYAVFPDNPLAPWGMSGLNLKILENPHKLPWHYFLGVAGMSGQTAYYGLKDISSPKPGETLYVSAACGAVGHLIVQYAKSIGLKVIASCGSEEKVKILQGLGADHVFNHRSSDVGEELKAHGPIDIYFDNVGGPTLEAALENAAPRARFVICGMISQYNTDIIEGFIVIDWHEKYEQEFYEVVPREVSAGRIKYIFQAYHGLDHAAEAFLQLMTGGNVGKSVLILSDDAM</sequence>
<keyword evidence="4" id="KW-1185">Reference proteome</keyword>
<evidence type="ECO:0000313" key="4">
    <source>
        <dbReference type="Proteomes" id="UP000242287"/>
    </source>
</evidence>
<dbReference type="CDD" id="cd05288">
    <property type="entry name" value="PGDH"/>
    <property type="match status" value="1"/>
</dbReference>
<dbReference type="InterPro" id="IPR036291">
    <property type="entry name" value="NAD(P)-bd_dom_sf"/>
</dbReference>
<dbReference type="InterPro" id="IPR041694">
    <property type="entry name" value="ADH_N_2"/>
</dbReference>
<dbReference type="AlphaFoldDB" id="A0A2A9NCE0"/>
<dbReference type="Gene3D" id="3.90.180.10">
    <property type="entry name" value="Medium-chain alcohol dehydrogenases, catalytic domain"/>
    <property type="match status" value="1"/>
</dbReference>
<reference evidence="3 4" key="1">
    <citation type="submission" date="2014-02" db="EMBL/GenBank/DDBJ databases">
        <title>Transposable element dynamics among asymbiotic and ectomycorrhizal Amanita fungi.</title>
        <authorList>
            <consortium name="DOE Joint Genome Institute"/>
            <person name="Hess J."/>
            <person name="Skrede I."/>
            <person name="Wolfe B."/>
            <person name="LaButti K."/>
            <person name="Ohm R.A."/>
            <person name="Grigoriev I.V."/>
            <person name="Pringle A."/>
        </authorList>
    </citation>
    <scope>NUCLEOTIDE SEQUENCE [LARGE SCALE GENOMIC DNA]</scope>
    <source>
        <strain evidence="3 4">SKay4041</strain>
    </source>
</reference>
<evidence type="ECO:0000256" key="1">
    <source>
        <dbReference type="ARBA" id="ARBA00023002"/>
    </source>
</evidence>
<feature type="domain" description="Enoyl reductase (ER)" evidence="2">
    <location>
        <begin position="21"/>
        <end position="332"/>
    </location>
</feature>
<dbReference type="InterPro" id="IPR045010">
    <property type="entry name" value="MDR_fam"/>
</dbReference>
<dbReference type="Proteomes" id="UP000242287">
    <property type="component" value="Unassembled WGS sequence"/>
</dbReference>
<dbReference type="Pfam" id="PF16884">
    <property type="entry name" value="ADH_N_2"/>
    <property type="match status" value="1"/>
</dbReference>
<dbReference type="InterPro" id="IPR011032">
    <property type="entry name" value="GroES-like_sf"/>
</dbReference>
<protein>
    <recommendedName>
        <fullName evidence="2">Enoyl reductase (ER) domain-containing protein</fullName>
    </recommendedName>
</protein>
<evidence type="ECO:0000313" key="3">
    <source>
        <dbReference type="EMBL" id="PFH47748.1"/>
    </source>
</evidence>
<dbReference type="SUPFAM" id="SSF50129">
    <property type="entry name" value="GroES-like"/>
    <property type="match status" value="1"/>
</dbReference>
<dbReference type="PANTHER" id="PTHR43205:SF7">
    <property type="entry name" value="PROSTAGLANDIN REDUCTASE 1"/>
    <property type="match status" value="1"/>
</dbReference>
<dbReference type="InterPro" id="IPR013149">
    <property type="entry name" value="ADH-like_C"/>
</dbReference>
<evidence type="ECO:0000259" key="2">
    <source>
        <dbReference type="SMART" id="SM00829"/>
    </source>
</evidence>
<dbReference type="OrthoDB" id="809632at2759"/>
<accession>A0A2A9NCE0</accession>
<dbReference type="Gene3D" id="3.40.50.720">
    <property type="entry name" value="NAD(P)-binding Rossmann-like Domain"/>
    <property type="match status" value="1"/>
</dbReference>
<dbReference type="InterPro" id="IPR020843">
    <property type="entry name" value="ER"/>
</dbReference>
<organism evidence="3 4">
    <name type="scientific">Amanita thiersii Skay4041</name>
    <dbReference type="NCBI Taxonomy" id="703135"/>
    <lineage>
        <taxon>Eukaryota</taxon>
        <taxon>Fungi</taxon>
        <taxon>Dikarya</taxon>
        <taxon>Basidiomycota</taxon>
        <taxon>Agaricomycotina</taxon>
        <taxon>Agaricomycetes</taxon>
        <taxon>Agaricomycetidae</taxon>
        <taxon>Agaricales</taxon>
        <taxon>Pluteineae</taxon>
        <taxon>Amanitaceae</taxon>
        <taxon>Amanita</taxon>
    </lineage>
</organism>
<name>A0A2A9NCE0_9AGAR</name>
<gene>
    <name evidence="3" type="ORF">AMATHDRAFT_151392</name>
</gene>
<dbReference type="SUPFAM" id="SSF51735">
    <property type="entry name" value="NAD(P)-binding Rossmann-fold domains"/>
    <property type="match status" value="1"/>
</dbReference>
<dbReference type="GO" id="GO:0016628">
    <property type="term" value="F:oxidoreductase activity, acting on the CH-CH group of donors, NAD or NADP as acceptor"/>
    <property type="evidence" value="ECO:0007669"/>
    <property type="project" value="InterPro"/>
</dbReference>
<proteinExistence type="predicted"/>
<keyword evidence="1" id="KW-0560">Oxidoreductase</keyword>